<sequence length="56" mass="6218">MPDYHKIARELARLGVEAARQAAATGNSRYDRLADTLTSRAGAMLVDLHRRGKLRP</sequence>
<reference evidence="1 2" key="1">
    <citation type="submission" date="2023-07" db="EMBL/GenBank/DDBJ databases">
        <title>Genomic Encyclopedia of Type Strains, Phase IV (KMG-IV): sequencing the most valuable type-strain genomes for metagenomic binning, comparative biology and taxonomic classification.</title>
        <authorList>
            <person name="Goeker M."/>
        </authorList>
    </citation>
    <scope>NUCLEOTIDE SEQUENCE [LARGE SCALE GENOMIC DNA]</scope>
    <source>
        <strain evidence="1 2">DSM 19922</strain>
    </source>
</reference>
<gene>
    <name evidence="1" type="ORF">QO018_004134</name>
</gene>
<evidence type="ECO:0000313" key="1">
    <source>
        <dbReference type="EMBL" id="MDQ0535256.1"/>
    </source>
</evidence>
<evidence type="ECO:0000313" key="2">
    <source>
        <dbReference type="Proteomes" id="UP001244552"/>
    </source>
</evidence>
<name>A0ABU0MP62_9PROT</name>
<comment type="caution">
    <text evidence="1">The sequence shown here is derived from an EMBL/GenBank/DDBJ whole genome shotgun (WGS) entry which is preliminary data.</text>
</comment>
<organism evidence="1 2">
    <name type="scientific">Azospirillum picis</name>
    <dbReference type="NCBI Taxonomy" id="488438"/>
    <lineage>
        <taxon>Bacteria</taxon>
        <taxon>Pseudomonadati</taxon>
        <taxon>Pseudomonadota</taxon>
        <taxon>Alphaproteobacteria</taxon>
        <taxon>Rhodospirillales</taxon>
        <taxon>Azospirillaceae</taxon>
        <taxon>Azospirillum</taxon>
    </lineage>
</organism>
<keyword evidence="2" id="KW-1185">Reference proteome</keyword>
<dbReference type="EMBL" id="JAUSVU010000017">
    <property type="protein sequence ID" value="MDQ0535256.1"/>
    <property type="molecule type" value="Genomic_DNA"/>
</dbReference>
<accession>A0ABU0MP62</accession>
<dbReference type="RefSeq" id="WP_307354499.1">
    <property type="nucleotide sequence ID" value="NZ_JAUSVU010000017.1"/>
</dbReference>
<proteinExistence type="predicted"/>
<protein>
    <submittedName>
        <fullName evidence="1">Uncharacterized protein</fullName>
    </submittedName>
</protein>
<dbReference type="Proteomes" id="UP001244552">
    <property type="component" value="Unassembled WGS sequence"/>
</dbReference>